<evidence type="ECO:0000256" key="2">
    <source>
        <dbReference type="ARBA" id="ARBA00007318"/>
    </source>
</evidence>
<evidence type="ECO:0000256" key="3">
    <source>
        <dbReference type="ARBA" id="ARBA00016855"/>
    </source>
</evidence>
<dbReference type="PANTHER" id="PTHR31454:SF2">
    <property type="entry name" value="ACTIVE REGULATOR OF SIRT1"/>
    <property type="match status" value="1"/>
</dbReference>
<evidence type="ECO:0000256" key="1">
    <source>
        <dbReference type="ARBA" id="ARBA00004604"/>
    </source>
</evidence>
<evidence type="ECO:0000256" key="5">
    <source>
        <dbReference type="ARBA" id="ARBA00032748"/>
    </source>
</evidence>
<reference evidence="7" key="3">
    <citation type="submission" date="2025-09" db="UniProtKB">
        <authorList>
            <consortium name="Ensembl"/>
        </authorList>
    </citation>
    <scope>IDENTIFICATION</scope>
</reference>
<reference evidence="7" key="2">
    <citation type="submission" date="2025-08" db="UniProtKB">
        <authorList>
            <consortium name="Ensembl"/>
        </authorList>
    </citation>
    <scope>IDENTIFICATION</scope>
</reference>
<organism evidence="7 8">
    <name type="scientific">Pygocentrus nattereri</name>
    <name type="common">Red-bellied piranha</name>
    <dbReference type="NCBI Taxonomy" id="42514"/>
    <lineage>
        <taxon>Eukaryota</taxon>
        <taxon>Metazoa</taxon>
        <taxon>Chordata</taxon>
        <taxon>Craniata</taxon>
        <taxon>Vertebrata</taxon>
        <taxon>Euteleostomi</taxon>
        <taxon>Actinopterygii</taxon>
        <taxon>Neopterygii</taxon>
        <taxon>Teleostei</taxon>
        <taxon>Ostariophysi</taxon>
        <taxon>Characiformes</taxon>
        <taxon>Characoidei</taxon>
        <taxon>Pygocentrus</taxon>
    </lineage>
</organism>
<dbReference type="Ensembl" id="ENSPNAT00000014114.2">
    <property type="protein sequence ID" value="ENSPNAP00000000285.1"/>
    <property type="gene ID" value="ENSPNAG00000000170.2"/>
</dbReference>
<dbReference type="GO" id="GO:0019899">
    <property type="term" value="F:enzyme binding"/>
    <property type="evidence" value="ECO:0007669"/>
    <property type="project" value="TreeGrafter"/>
</dbReference>
<reference evidence="7 8" key="1">
    <citation type="submission" date="2020-10" db="EMBL/GenBank/DDBJ databases">
        <title>Pygocentrus nattereri (red-bellied piranha) genome, fPygNat1, primary haplotype.</title>
        <authorList>
            <person name="Myers G."/>
            <person name="Meyer A."/>
            <person name="Karagic N."/>
            <person name="Pippel M."/>
            <person name="Winkler S."/>
            <person name="Tracey A."/>
            <person name="Wood J."/>
            <person name="Formenti G."/>
            <person name="Howe K."/>
            <person name="Fedrigo O."/>
            <person name="Jarvis E.D."/>
        </authorList>
    </citation>
    <scope>NUCLEOTIDE SEQUENCE [LARGE SCALE GENOMIC DNA]</scope>
</reference>
<dbReference type="Proteomes" id="UP001501920">
    <property type="component" value="Chromosome 30"/>
</dbReference>
<name>A0A3B4BNS4_PYGNA</name>
<dbReference type="GeneTree" id="ENSGT00390000016774"/>
<dbReference type="CTD" id="91582"/>
<dbReference type="AlphaFoldDB" id="A0A3B4BNS4"/>
<dbReference type="GeneID" id="108424731"/>
<keyword evidence="4" id="KW-0539">Nucleus</keyword>
<evidence type="ECO:0000256" key="6">
    <source>
        <dbReference type="SAM" id="MobiDB-lite"/>
    </source>
</evidence>
<accession>A0A3B4BNS4</accession>
<feature type="region of interest" description="Disordered" evidence="6">
    <location>
        <begin position="111"/>
        <end position="130"/>
    </location>
</feature>
<dbReference type="OrthoDB" id="6493910at2759"/>
<dbReference type="InterPro" id="IPR023262">
    <property type="entry name" value="AROS"/>
</dbReference>
<evidence type="ECO:0000256" key="4">
    <source>
        <dbReference type="ARBA" id="ARBA00023242"/>
    </source>
</evidence>
<dbReference type="RefSeq" id="XP_017548414.1">
    <property type="nucleotide sequence ID" value="XM_017692925.2"/>
</dbReference>
<dbReference type="OMA" id="KFQREYF"/>
<feature type="compositionally biased region" description="Basic and acidic residues" evidence="6">
    <location>
        <begin position="121"/>
        <end position="130"/>
    </location>
</feature>
<feature type="region of interest" description="Disordered" evidence="6">
    <location>
        <begin position="17"/>
        <end position="71"/>
    </location>
</feature>
<comment type="subcellular location">
    <subcellularLocation>
        <location evidence="1">Nucleus</location>
        <location evidence="1">Nucleolus</location>
    </subcellularLocation>
</comment>
<comment type="similarity">
    <text evidence="2">Belongs to the AROS family.</text>
</comment>
<sequence length="149" mass="17442">MSASMIRKGLELLSSDLKDAGKSQKKSSQKVSVMDQISSNKKGVRKQIRQLQAHSRSAKSKTTVKDKRVKNALEEYRKKQKKSQLKSNLKYFLATSYKTNEYHTKTILKQNTGRLSRHRPDKPVRKPQEKSIFTEEEFQRFQEEYFSNL</sequence>
<gene>
    <name evidence="7" type="primary">RPS19BP1</name>
</gene>
<dbReference type="PANTHER" id="PTHR31454">
    <property type="entry name" value="ACTIVE REGULATOR OF SIRT1"/>
    <property type="match status" value="1"/>
</dbReference>
<evidence type="ECO:0000313" key="8">
    <source>
        <dbReference type="Proteomes" id="UP001501920"/>
    </source>
</evidence>
<dbReference type="Pfam" id="PF15684">
    <property type="entry name" value="AROS"/>
    <property type="match status" value="1"/>
</dbReference>
<dbReference type="GO" id="GO:0005730">
    <property type="term" value="C:nucleolus"/>
    <property type="evidence" value="ECO:0007669"/>
    <property type="project" value="UniProtKB-SubCell"/>
</dbReference>
<dbReference type="STRING" id="42514.ENSPNAP00000000285"/>
<keyword evidence="8" id="KW-1185">Reference proteome</keyword>
<dbReference type="PRINTS" id="PR02029">
    <property type="entry name" value="ACTREGSIRT1"/>
</dbReference>
<proteinExistence type="inferred from homology"/>
<evidence type="ECO:0000313" key="7">
    <source>
        <dbReference type="Ensembl" id="ENSPNAP00000000285.1"/>
    </source>
</evidence>
<protein>
    <recommendedName>
        <fullName evidence="3">Active regulator of SIRT1</fullName>
    </recommendedName>
    <alternativeName>
        <fullName evidence="5">40S ribosomal protein S19-binding protein 1</fullName>
    </alternativeName>
</protein>